<dbReference type="AlphaFoldDB" id="A0A8J4QKK0"/>
<gene>
    <name evidence="1" type="ORF">CMV_026078</name>
</gene>
<dbReference type="OrthoDB" id="1435468at2759"/>
<reference evidence="1" key="1">
    <citation type="submission" date="2020-03" db="EMBL/GenBank/DDBJ databases">
        <title>Castanea mollissima Vanexum genome sequencing.</title>
        <authorList>
            <person name="Staton M."/>
        </authorList>
    </citation>
    <scope>NUCLEOTIDE SEQUENCE</scope>
    <source>
        <tissue evidence="1">Leaf</tissue>
    </source>
</reference>
<evidence type="ECO:0000313" key="2">
    <source>
        <dbReference type="Proteomes" id="UP000737018"/>
    </source>
</evidence>
<dbReference type="Proteomes" id="UP000737018">
    <property type="component" value="Unassembled WGS sequence"/>
</dbReference>
<accession>A0A8J4QKK0</accession>
<evidence type="ECO:0000313" key="1">
    <source>
        <dbReference type="EMBL" id="KAF3947851.1"/>
    </source>
</evidence>
<dbReference type="Gene3D" id="3.80.10.10">
    <property type="entry name" value="Ribonuclease Inhibitor"/>
    <property type="match status" value="1"/>
</dbReference>
<comment type="caution">
    <text evidence="1">The sequence shown here is derived from an EMBL/GenBank/DDBJ whole genome shotgun (WGS) entry which is preliminary data.</text>
</comment>
<keyword evidence="2" id="KW-1185">Reference proteome</keyword>
<dbReference type="EMBL" id="JRKL02007337">
    <property type="protein sequence ID" value="KAF3947851.1"/>
    <property type="molecule type" value="Genomic_DNA"/>
</dbReference>
<dbReference type="InterPro" id="IPR032675">
    <property type="entry name" value="LRR_dom_sf"/>
</dbReference>
<sequence>MGCVQIVGPEFYGDGCLKPFRSLETLCFDDMQEWRDWIPCKDEYEEFPCLRELSISRCPKLQGKLPRHLSSLVKFSIHECEQLVVSIPTLPKLHEFEIVGCKEVNKSTVEFMLAKVHGSFYPRSEKLDGGVHAWVSEGRKSDNKWLQGVDISMAK</sequence>
<proteinExistence type="predicted"/>
<organism evidence="1 2">
    <name type="scientific">Castanea mollissima</name>
    <name type="common">Chinese chestnut</name>
    <dbReference type="NCBI Taxonomy" id="60419"/>
    <lineage>
        <taxon>Eukaryota</taxon>
        <taxon>Viridiplantae</taxon>
        <taxon>Streptophyta</taxon>
        <taxon>Embryophyta</taxon>
        <taxon>Tracheophyta</taxon>
        <taxon>Spermatophyta</taxon>
        <taxon>Magnoliopsida</taxon>
        <taxon>eudicotyledons</taxon>
        <taxon>Gunneridae</taxon>
        <taxon>Pentapetalae</taxon>
        <taxon>rosids</taxon>
        <taxon>fabids</taxon>
        <taxon>Fagales</taxon>
        <taxon>Fagaceae</taxon>
        <taxon>Castanea</taxon>
    </lineage>
</organism>
<protein>
    <submittedName>
        <fullName evidence="1">Uncharacterized protein</fullName>
    </submittedName>
</protein>
<dbReference type="SUPFAM" id="SSF52058">
    <property type="entry name" value="L domain-like"/>
    <property type="match status" value="1"/>
</dbReference>
<name>A0A8J4QKK0_9ROSI</name>